<proteinExistence type="predicted"/>
<feature type="domain" description="Methyltransferase" evidence="1">
    <location>
        <begin position="62"/>
        <end position="158"/>
    </location>
</feature>
<dbReference type="InterPro" id="IPR041698">
    <property type="entry name" value="Methyltransf_25"/>
</dbReference>
<dbReference type="GO" id="GO:0008168">
    <property type="term" value="F:methyltransferase activity"/>
    <property type="evidence" value="ECO:0007669"/>
    <property type="project" value="UniProtKB-ARBA"/>
</dbReference>
<protein>
    <recommendedName>
        <fullName evidence="1">Methyltransferase domain-containing protein</fullName>
    </recommendedName>
</protein>
<comment type="caution">
    <text evidence="2">The sequence shown here is derived from an EMBL/GenBank/DDBJ whole genome shotgun (WGS) entry which is preliminary data.</text>
</comment>
<dbReference type="AlphaFoldDB" id="A0A2I0SY75"/>
<dbReference type="OrthoDB" id="9765084at2"/>
<evidence type="ECO:0000313" key="3">
    <source>
        <dbReference type="Proteomes" id="UP000236178"/>
    </source>
</evidence>
<accession>A0A2I0SY75</accession>
<dbReference type="Proteomes" id="UP000236178">
    <property type="component" value="Unassembled WGS sequence"/>
</dbReference>
<dbReference type="CDD" id="cd02440">
    <property type="entry name" value="AdoMet_MTases"/>
    <property type="match status" value="1"/>
</dbReference>
<dbReference type="SUPFAM" id="SSF53335">
    <property type="entry name" value="S-adenosyl-L-methionine-dependent methyltransferases"/>
    <property type="match status" value="1"/>
</dbReference>
<sequence length="228" mass="25529">MDRFRQQFVDPGKQLEAHPPVAVRAATVRSSDTVGQIWNPSKAGTPSVELADLGRTRRFRSVLDAGCGWGRNILVFAEGADRLHAFDTDPEGVQATKECLEEASDPDAEVHVWDGDLLTTEPVPPYDLVICYGVTHFLRRRERHIAYERLKSWTRPGGLVAIASFNTLVPIPADLRALMPDPPSDSTEVRDAFEGWDAVFARSHVYDDEHEGGIRHTHSIDRLILRRP</sequence>
<dbReference type="EMBL" id="PJOS01000001">
    <property type="protein sequence ID" value="PKT74897.1"/>
    <property type="molecule type" value="Genomic_DNA"/>
</dbReference>
<name>A0A2I0SY75_9ACTN</name>
<gene>
    <name evidence="2" type="ORF">CW362_00415</name>
</gene>
<dbReference type="InterPro" id="IPR029063">
    <property type="entry name" value="SAM-dependent_MTases_sf"/>
</dbReference>
<evidence type="ECO:0000313" key="2">
    <source>
        <dbReference type="EMBL" id="PKT74897.1"/>
    </source>
</evidence>
<evidence type="ECO:0000259" key="1">
    <source>
        <dbReference type="Pfam" id="PF13649"/>
    </source>
</evidence>
<keyword evidence="3" id="KW-1185">Reference proteome</keyword>
<reference evidence="2 3" key="1">
    <citation type="submission" date="2017-12" db="EMBL/GenBank/DDBJ databases">
        <title>Streptomyces populusis sp. nov., a novel endophytic actinobacterium isolated from stems of Populus adenopoda Maxim.</title>
        <authorList>
            <person name="Wang Z."/>
        </authorList>
    </citation>
    <scope>NUCLEOTIDE SEQUENCE [LARGE SCALE GENOMIC DNA]</scope>
    <source>
        <strain evidence="2 3">A249</strain>
    </source>
</reference>
<dbReference type="Gene3D" id="3.40.50.150">
    <property type="entry name" value="Vaccinia Virus protein VP39"/>
    <property type="match status" value="1"/>
</dbReference>
<dbReference type="Pfam" id="PF13649">
    <property type="entry name" value="Methyltransf_25"/>
    <property type="match status" value="1"/>
</dbReference>
<organism evidence="2 3">
    <name type="scientific">Streptomyces populi</name>
    <dbReference type="NCBI Taxonomy" id="2058924"/>
    <lineage>
        <taxon>Bacteria</taxon>
        <taxon>Bacillati</taxon>
        <taxon>Actinomycetota</taxon>
        <taxon>Actinomycetes</taxon>
        <taxon>Kitasatosporales</taxon>
        <taxon>Streptomycetaceae</taxon>
        <taxon>Streptomyces</taxon>
    </lineage>
</organism>